<dbReference type="RefSeq" id="WP_052843277.1">
    <property type="nucleotide sequence ID" value="NZ_CP011541.1"/>
</dbReference>
<accession>A0A0G3GM33</accession>
<reference evidence="2 3" key="1">
    <citation type="submission" date="2015-05" db="EMBL/GenBank/DDBJ databases">
        <title>Complete genome sequence of Corynebacterium epidermidicanis DSM 45586, isolated from the skin of a dog suffering from pruritus.</title>
        <authorList>
            <person name="Ruckert C."/>
            <person name="Albersmeier A."/>
            <person name="Winkler A."/>
            <person name="Tauch A."/>
        </authorList>
    </citation>
    <scope>NUCLEOTIDE SEQUENCE [LARGE SCALE GENOMIC DNA]</scope>
    <source>
        <strain evidence="2 3">DSM 45586</strain>
    </source>
</reference>
<sequence>MKLRSAELFDAARILNQTATQHQDVLHSTDFGANSGDAIDAARRREAQLRREQTQVVVHMRAVASVLDRTGHTMAYVESDLDRLVRRLDEATQDSSLLGKLFLELEQFSADLDAACAQEIRALCGLSVAEGHGLEDFPLTPLAEIHAELAATSLLDERFPDATLLPTRDGIVLAFGDIETAPAVATIVPGVGSADPDSWDTYAARARRAAAATGAAVLWIDYPAPSSVPAALSKAPAQLGAQRLAAFQAALANRAARKGNEPELIVLGHSYGSLVTGLAAKSGLVADAVVFAGSPGVGVSHSSELDLRTDHPRVVSTTSPHDPIGLTVGALGGVHGPDPASDGFGAQVWPAVGGHSSYLDSPEFYENLGQLARARQGSS</sequence>
<dbReference type="Proteomes" id="UP000035368">
    <property type="component" value="Chromosome"/>
</dbReference>
<evidence type="ECO:0000313" key="2">
    <source>
        <dbReference type="EMBL" id="AKK02189.1"/>
    </source>
</evidence>
<dbReference type="AlphaFoldDB" id="A0A0G3GM33"/>
<dbReference type="PATRIC" id="fig|1050174.4.peg.309"/>
<organism evidence="2 3">
    <name type="scientific">Corynebacterium epidermidicanis</name>
    <dbReference type="NCBI Taxonomy" id="1050174"/>
    <lineage>
        <taxon>Bacteria</taxon>
        <taxon>Bacillati</taxon>
        <taxon>Actinomycetota</taxon>
        <taxon>Actinomycetes</taxon>
        <taxon>Mycobacteriales</taxon>
        <taxon>Corynebacteriaceae</taxon>
        <taxon>Corynebacterium</taxon>
    </lineage>
</organism>
<name>A0A0G3GM33_9CORY</name>
<evidence type="ECO:0000259" key="1">
    <source>
        <dbReference type="Pfam" id="PF06259"/>
    </source>
</evidence>
<dbReference type="ESTHER" id="9cory-a0a0g3gm33">
    <property type="family name" value="Duf_1023"/>
</dbReference>
<dbReference type="STRING" id="1050174.CEPID_01520"/>
<dbReference type="Gene3D" id="3.40.50.1820">
    <property type="entry name" value="alpha/beta hydrolase"/>
    <property type="match status" value="1"/>
</dbReference>
<dbReference type="KEGG" id="cei:CEPID_01520"/>
<dbReference type="GO" id="GO:0016787">
    <property type="term" value="F:hydrolase activity"/>
    <property type="evidence" value="ECO:0007669"/>
    <property type="project" value="UniProtKB-KW"/>
</dbReference>
<keyword evidence="3" id="KW-1185">Reference proteome</keyword>
<gene>
    <name evidence="2" type="ORF">CEPID_01520</name>
</gene>
<dbReference type="EMBL" id="CP011541">
    <property type="protein sequence ID" value="AKK02189.1"/>
    <property type="molecule type" value="Genomic_DNA"/>
</dbReference>
<dbReference type="InterPro" id="IPR010427">
    <property type="entry name" value="DUF1023"/>
</dbReference>
<dbReference type="OrthoDB" id="5969911at2"/>
<proteinExistence type="predicted"/>
<dbReference type="InterPro" id="IPR029058">
    <property type="entry name" value="AB_hydrolase_fold"/>
</dbReference>
<feature type="domain" description="DUF1023" evidence="1">
    <location>
        <begin position="172"/>
        <end position="324"/>
    </location>
</feature>
<dbReference type="Pfam" id="PF06259">
    <property type="entry name" value="Abhydrolase_8"/>
    <property type="match status" value="1"/>
</dbReference>
<dbReference type="SUPFAM" id="SSF53474">
    <property type="entry name" value="alpha/beta-Hydrolases"/>
    <property type="match status" value="1"/>
</dbReference>
<evidence type="ECO:0000313" key="3">
    <source>
        <dbReference type="Proteomes" id="UP000035368"/>
    </source>
</evidence>
<protein>
    <submittedName>
        <fullName evidence="2">Alpha/beta hydrolase</fullName>
    </submittedName>
</protein>
<keyword evidence="2" id="KW-0378">Hydrolase</keyword>